<comment type="caution">
    <text evidence="2">The sequence shown here is derived from an EMBL/GenBank/DDBJ whole genome shotgun (WGS) entry which is preliminary data.</text>
</comment>
<comment type="cofactor">
    <cofactor evidence="1">
        <name>Mg(2+)</name>
        <dbReference type="ChEBI" id="CHEBI:18420"/>
    </cofactor>
</comment>
<dbReference type="HAMAP" id="MF_00336">
    <property type="entry name" value="BioD"/>
    <property type="match status" value="1"/>
</dbReference>
<feature type="binding site" evidence="1">
    <location>
        <position position="107"/>
    </location>
    <ligand>
        <name>Mg(2+)</name>
        <dbReference type="ChEBI" id="CHEBI:18420"/>
    </ligand>
</feature>
<comment type="function">
    <text evidence="1">Catalyzes a mechanistically unusual reaction, the ATP-dependent insertion of CO2 between the N7 and N8 nitrogen atoms of 7,8-diaminopelargonic acid (DAPA, also called 7,8-diammoniononanoate) to form a ureido ring.</text>
</comment>
<dbReference type="SUPFAM" id="SSF52540">
    <property type="entry name" value="P-loop containing nucleoside triphosphate hydrolases"/>
    <property type="match status" value="1"/>
</dbReference>
<comment type="subcellular location">
    <subcellularLocation>
        <location evidence="1">Cytoplasm</location>
    </subcellularLocation>
</comment>
<feature type="binding site" evidence="1">
    <location>
        <begin position="12"/>
        <end position="17"/>
    </location>
    <ligand>
        <name>ATP</name>
        <dbReference type="ChEBI" id="CHEBI:30616"/>
    </ligand>
</feature>
<dbReference type="Pfam" id="PF13500">
    <property type="entry name" value="AAA_26"/>
    <property type="match status" value="1"/>
</dbReference>
<dbReference type="PANTHER" id="PTHR43210:SF5">
    <property type="entry name" value="DETHIOBIOTIN SYNTHETASE"/>
    <property type="match status" value="1"/>
</dbReference>
<dbReference type="CDD" id="cd03109">
    <property type="entry name" value="DTBS"/>
    <property type="match status" value="1"/>
</dbReference>
<feature type="binding site" evidence="1">
    <location>
        <position position="16"/>
    </location>
    <ligand>
        <name>Mg(2+)</name>
        <dbReference type="ChEBI" id="CHEBI:18420"/>
    </ligand>
</feature>
<evidence type="ECO:0000256" key="1">
    <source>
        <dbReference type="HAMAP-Rule" id="MF_00336"/>
    </source>
</evidence>
<feature type="binding site" evidence="1">
    <location>
        <position position="41"/>
    </location>
    <ligand>
        <name>substrate</name>
    </ligand>
</feature>
<keyword evidence="1" id="KW-0547">Nucleotide-binding</keyword>
<keyword evidence="1" id="KW-0479">Metal-binding</keyword>
<dbReference type="Proteomes" id="UP001501442">
    <property type="component" value="Unassembled WGS sequence"/>
</dbReference>
<dbReference type="InterPro" id="IPR027417">
    <property type="entry name" value="P-loop_NTPase"/>
</dbReference>
<dbReference type="Gene3D" id="3.40.50.300">
    <property type="entry name" value="P-loop containing nucleotide triphosphate hydrolases"/>
    <property type="match status" value="1"/>
</dbReference>
<dbReference type="NCBIfam" id="TIGR00347">
    <property type="entry name" value="bioD"/>
    <property type="match status" value="1"/>
</dbReference>
<keyword evidence="1" id="KW-0436">Ligase</keyword>
<dbReference type="PIRSF" id="PIRSF006755">
    <property type="entry name" value="DTB_synth"/>
    <property type="match status" value="1"/>
</dbReference>
<keyword evidence="1" id="KW-0460">Magnesium</keyword>
<comment type="caution">
    <text evidence="1">Lacks conserved residue(s) required for the propagation of feature annotation.</text>
</comment>
<feature type="binding site" evidence="1">
    <location>
        <position position="52"/>
    </location>
    <ligand>
        <name>ATP</name>
        <dbReference type="ChEBI" id="CHEBI:30616"/>
    </ligand>
</feature>
<dbReference type="RefSeq" id="WP_345439555.1">
    <property type="nucleotide sequence ID" value="NZ_BAABHK010000017.1"/>
</dbReference>
<keyword evidence="1" id="KW-0093">Biotin biosynthesis</keyword>
<feature type="active site" evidence="1">
    <location>
        <position position="37"/>
    </location>
</feature>
<gene>
    <name evidence="1 2" type="primary">bioD</name>
    <name evidence="2" type="ORF">GCM10023196_086970</name>
</gene>
<comment type="catalytic activity">
    <reaction evidence="1">
        <text>(7R,8S)-7,8-diammoniononanoate + CO2 + ATP = (4R,5S)-dethiobiotin + ADP + phosphate + 3 H(+)</text>
        <dbReference type="Rhea" id="RHEA:15805"/>
        <dbReference type="ChEBI" id="CHEBI:15378"/>
        <dbReference type="ChEBI" id="CHEBI:16526"/>
        <dbReference type="ChEBI" id="CHEBI:30616"/>
        <dbReference type="ChEBI" id="CHEBI:43474"/>
        <dbReference type="ChEBI" id="CHEBI:149469"/>
        <dbReference type="ChEBI" id="CHEBI:149473"/>
        <dbReference type="ChEBI" id="CHEBI:456216"/>
        <dbReference type="EC" id="6.3.3.3"/>
    </reaction>
</comment>
<organism evidence="2 3">
    <name type="scientific">Actinoallomurus vinaceus</name>
    <dbReference type="NCBI Taxonomy" id="1080074"/>
    <lineage>
        <taxon>Bacteria</taxon>
        <taxon>Bacillati</taxon>
        <taxon>Actinomycetota</taxon>
        <taxon>Actinomycetes</taxon>
        <taxon>Streptosporangiales</taxon>
        <taxon>Thermomonosporaceae</taxon>
        <taxon>Actinoallomurus</taxon>
    </lineage>
</organism>
<feature type="binding site" evidence="1">
    <location>
        <position position="52"/>
    </location>
    <ligand>
        <name>Mg(2+)</name>
        <dbReference type="ChEBI" id="CHEBI:18420"/>
    </ligand>
</feature>
<evidence type="ECO:0000313" key="3">
    <source>
        <dbReference type="Proteomes" id="UP001501442"/>
    </source>
</evidence>
<keyword evidence="1" id="KW-0067">ATP-binding</keyword>
<comment type="similarity">
    <text evidence="1">Belongs to the dethiobiotin synthetase family.</text>
</comment>
<feature type="binding site" evidence="1">
    <location>
        <begin position="107"/>
        <end position="110"/>
    </location>
    <ligand>
        <name>ATP</name>
        <dbReference type="ChEBI" id="CHEBI:30616"/>
    </ligand>
</feature>
<evidence type="ECO:0000313" key="2">
    <source>
        <dbReference type="EMBL" id="GAA4636590.1"/>
    </source>
</evidence>
<sequence length="245" mass="25362">MSVLVVTGTDTGVGKTVVTAAVAALARARGASVAVVKPAQTGARPGQPGDLDEVRRLAGVGDLHEFARYTDALSPAAAARRAELPPPDLAAAAERIRSLDRDLVIVEGAGGLLVRYDDDGATLADLAHTLRAPVLVAVRPGLGTLNHTALTLEAMANHGLEPAGIVIGAWPHRPGLDDLCNVRDLETIAARPLSGALPERSGRLDGPEFLLAARDGLAPHLGGVFDAAAFREDCAARARTWDLIP</sequence>
<protein>
    <recommendedName>
        <fullName evidence="1">ATP-dependent dethiobiotin synthetase BioD</fullName>
        <ecNumber evidence="1">6.3.3.3</ecNumber>
    </recommendedName>
    <alternativeName>
        <fullName evidence="1">DTB synthetase</fullName>
        <shortName evidence="1">DTBS</shortName>
    </alternativeName>
    <alternativeName>
        <fullName evidence="1">Dethiobiotin synthase</fullName>
    </alternativeName>
</protein>
<reference evidence="3" key="1">
    <citation type="journal article" date="2019" name="Int. J. Syst. Evol. Microbiol.">
        <title>The Global Catalogue of Microorganisms (GCM) 10K type strain sequencing project: providing services to taxonomists for standard genome sequencing and annotation.</title>
        <authorList>
            <consortium name="The Broad Institute Genomics Platform"/>
            <consortium name="The Broad Institute Genome Sequencing Center for Infectious Disease"/>
            <person name="Wu L."/>
            <person name="Ma J."/>
        </authorList>
    </citation>
    <scope>NUCLEOTIDE SEQUENCE [LARGE SCALE GENOMIC DNA]</scope>
    <source>
        <strain evidence="3">JCM 17939</strain>
    </source>
</reference>
<keyword evidence="3" id="KW-1185">Reference proteome</keyword>
<dbReference type="EMBL" id="BAABHK010000017">
    <property type="protein sequence ID" value="GAA4636590.1"/>
    <property type="molecule type" value="Genomic_DNA"/>
</dbReference>
<dbReference type="InterPro" id="IPR004472">
    <property type="entry name" value="DTB_synth_BioD"/>
</dbReference>
<keyword evidence="1" id="KW-0963">Cytoplasm</keyword>
<dbReference type="EC" id="6.3.3.3" evidence="1"/>
<comment type="pathway">
    <text evidence="1">Cofactor biosynthesis; biotin biosynthesis; biotin from 7,8-diaminononanoate: step 1/2.</text>
</comment>
<accession>A0ABP8URH1</accession>
<feature type="binding site" evidence="1">
    <location>
        <position position="199"/>
    </location>
    <ligand>
        <name>ATP</name>
        <dbReference type="ChEBI" id="CHEBI:30616"/>
    </ligand>
</feature>
<comment type="subunit">
    <text evidence="1">Homodimer.</text>
</comment>
<proteinExistence type="inferred from homology"/>
<name>A0ABP8URH1_9ACTN</name>
<dbReference type="PANTHER" id="PTHR43210">
    <property type="entry name" value="DETHIOBIOTIN SYNTHETASE"/>
    <property type="match status" value="1"/>
</dbReference>